<protein>
    <recommendedName>
        <fullName evidence="4">Prepilin-type N-terminal cleavage/methylation domain-containing protein</fullName>
    </recommendedName>
</protein>
<dbReference type="Proteomes" id="UP000233517">
    <property type="component" value="Unassembled WGS sequence"/>
</dbReference>
<sequence>MLKNKKSEYEREIFLHWPATWKSGASLRGFTLIEVLVSLSIIVVLSSLLVVNYKTGSRQSNLSSFHSSLFQDLEATKWKAINSQQYGGELPVYWGVYLEKGLSSYKIFADLNGNFIIDDGEDDISLGAKNFDFLSSSIINDINLGDRVSILFSTEDGFPIFYDIDGDIISGDDLIIEIRDGDFNFGKLIFLNSFALVDFADCFCSVGYENQCSWCE</sequence>
<comment type="caution">
    <text evidence="2">The sequence shown here is derived from an EMBL/GenBank/DDBJ whole genome shotgun (WGS) entry which is preliminary data.</text>
</comment>
<evidence type="ECO:0000313" key="3">
    <source>
        <dbReference type="Proteomes" id="UP000233517"/>
    </source>
</evidence>
<gene>
    <name evidence="2" type="ORF">CVU82_01125</name>
</gene>
<reference evidence="2 3" key="1">
    <citation type="journal article" date="2017" name="ISME J.">
        <title>Potential for microbial H2 and metal transformations associated with novel bacteria and archaea in deep terrestrial subsurface sediments.</title>
        <authorList>
            <person name="Hernsdorf A.W."/>
            <person name="Amano Y."/>
            <person name="Miyakawa K."/>
            <person name="Ise K."/>
            <person name="Suzuki Y."/>
            <person name="Anantharaman K."/>
            <person name="Probst A."/>
            <person name="Burstein D."/>
            <person name="Thomas B.C."/>
            <person name="Banfield J.F."/>
        </authorList>
    </citation>
    <scope>NUCLEOTIDE SEQUENCE [LARGE SCALE GENOMIC DNA]</scope>
    <source>
        <strain evidence="2">HGW-Falkowbacteria-1</strain>
    </source>
</reference>
<proteinExistence type="predicted"/>
<keyword evidence="1" id="KW-1133">Transmembrane helix</keyword>
<name>A0A2N2EAM9_9BACT</name>
<dbReference type="PROSITE" id="PS00409">
    <property type="entry name" value="PROKAR_NTER_METHYL"/>
    <property type="match status" value="1"/>
</dbReference>
<dbReference type="EMBL" id="PHAI01000001">
    <property type="protein sequence ID" value="PKM91793.1"/>
    <property type="molecule type" value="Genomic_DNA"/>
</dbReference>
<evidence type="ECO:0000313" key="2">
    <source>
        <dbReference type="EMBL" id="PKM91793.1"/>
    </source>
</evidence>
<accession>A0A2N2EAM9</accession>
<dbReference type="NCBIfam" id="TIGR02532">
    <property type="entry name" value="IV_pilin_GFxxxE"/>
    <property type="match status" value="1"/>
</dbReference>
<evidence type="ECO:0000256" key="1">
    <source>
        <dbReference type="SAM" id="Phobius"/>
    </source>
</evidence>
<dbReference type="Pfam" id="PF07963">
    <property type="entry name" value="N_methyl"/>
    <property type="match status" value="1"/>
</dbReference>
<keyword evidence="1" id="KW-0472">Membrane</keyword>
<dbReference type="InterPro" id="IPR012902">
    <property type="entry name" value="N_methyl_site"/>
</dbReference>
<keyword evidence="1" id="KW-0812">Transmembrane</keyword>
<organism evidence="2 3">
    <name type="scientific">Candidatus Falkowbacteria bacterium HGW-Falkowbacteria-1</name>
    <dbReference type="NCBI Taxonomy" id="2013768"/>
    <lineage>
        <taxon>Bacteria</taxon>
        <taxon>Candidatus Falkowiibacteriota</taxon>
    </lineage>
</organism>
<feature type="transmembrane region" description="Helical" evidence="1">
    <location>
        <begin position="30"/>
        <end position="51"/>
    </location>
</feature>
<evidence type="ECO:0008006" key="4">
    <source>
        <dbReference type="Google" id="ProtNLM"/>
    </source>
</evidence>
<dbReference type="SUPFAM" id="SSF54523">
    <property type="entry name" value="Pili subunits"/>
    <property type="match status" value="1"/>
</dbReference>
<dbReference type="InterPro" id="IPR045584">
    <property type="entry name" value="Pilin-like"/>
</dbReference>
<dbReference type="AlphaFoldDB" id="A0A2N2EAM9"/>